<protein>
    <submittedName>
        <fullName evidence="1">(spotted green pufferfish) hypothetical protein</fullName>
    </submittedName>
</protein>
<accession>Q4SF78</accession>
<sequence length="50" mass="5278">MSDAEAQSAPPPAPVEEKAQVERKVIGGSPTVISNPHTSVFASFADILWN</sequence>
<dbReference type="OrthoDB" id="10522807at2759"/>
<reference evidence="1" key="1">
    <citation type="journal article" date="2004" name="Nature">
        <title>Genome duplication in the teleost fish Tetraodon nigroviridis reveals the early vertebrate proto-karyotype.</title>
        <authorList>
            <person name="Jaillon O."/>
            <person name="Aury J.-M."/>
            <person name="Brunet F."/>
            <person name="Petit J.-L."/>
            <person name="Stange-Thomann N."/>
            <person name="Mauceli E."/>
            <person name="Bouneau L."/>
            <person name="Fischer C."/>
            <person name="Ozouf-Costaz C."/>
            <person name="Bernot A."/>
            <person name="Nicaud S."/>
            <person name="Jaffe D."/>
            <person name="Fisher S."/>
            <person name="Lutfalla G."/>
            <person name="Dossat C."/>
            <person name="Segurens B."/>
            <person name="Dasilva C."/>
            <person name="Salanoubat M."/>
            <person name="Levy M."/>
            <person name="Boudet N."/>
            <person name="Castellano S."/>
            <person name="Anthouard V."/>
            <person name="Jubin C."/>
            <person name="Castelli V."/>
            <person name="Katinka M."/>
            <person name="Vacherie B."/>
            <person name="Biemont C."/>
            <person name="Skalli Z."/>
            <person name="Cattolico L."/>
            <person name="Poulain J."/>
            <person name="De Berardinis V."/>
            <person name="Cruaud C."/>
            <person name="Duprat S."/>
            <person name="Brottier P."/>
            <person name="Coutanceau J.-P."/>
            <person name="Gouzy J."/>
            <person name="Parra G."/>
            <person name="Lardier G."/>
            <person name="Chapple C."/>
            <person name="McKernan K.J."/>
            <person name="McEwan P."/>
            <person name="Bosak S."/>
            <person name="Kellis M."/>
            <person name="Volff J.-N."/>
            <person name="Guigo R."/>
            <person name="Zody M.C."/>
            <person name="Mesirov J."/>
            <person name="Lindblad-Toh K."/>
            <person name="Birren B."/>
            <person name="Nusbaum C."/>
            <person name="Kahn D."/>
            <person name="Robinson-Rechavi M."/>
            <person name="Laudet V."/>
            <person name="Schachter V."/>
            <person name="Quetier F."/>
            <person name="Saurin W."/>
            <person name="Scarpelli C."/>
            <person name="Wincker P."/>
            <person name="Lander E.S."/>
            <person name="Weissenbach J."/>
            <person name="Roest Crollius H."/>
        </authorList>
    </citation>
    <scope>NUCLEOTIDE SEQUENCE [LARGE SCALE GENOMIC DNA]</scope>
</reference>
<evidence type="ECO:0000313" key="1">
    <source>
        <dbReference type="EMBL" id="CAG00704.1"/>
    </source>
</evidence>
<dbReference type="AlphaFoldDB" id="Q4SF78"/>
<dbReference type="KEGG" id="tng:GSTEN00019222G001"/>
<organism evidence="1">
    <name type="scientific">Tetraodon nigroviridis</name>
    <name type="common">Spotted green pufferfish</name>
    <name type="synonym">Chelonodon nigroviridis</name>
    <dbReference type="NCBI Taxonomy" id="99883"/>
    <lineage>
        <taxon>Eukaryota</taxon>
        <taxon>Metazoa</taxon>
        <taxon>Chordata</taxon>
        <taxon>Craniata</taxon>
        <taxon>Vertebrata</taxon>
        <taxon>Euteleostomi</taxon>
        <taxon>Actinopterygii</taxon>
        <taxon>Neopterygii</taxon>
        <taxon>Teleostei</taxon>
        <taxon>Neoteleostei</taxon>
        <taxon>Acanthomorphata</taxon>
        <taxon>Eupercaria</taxon>
        <taxon>Tetraodontiformes</taxon>
        <taxon>Tetradontoidea</taxon>
        <taxon>Tetraodontidae</taxon>
        <taxon>Tetraodon</taxon>
    </lineage>
</organism>
<gene>
    <name evidence="1" type="ORF">GSTENG00019222001</name>
</gene>
<proteinExistence type="predicted"/>
<dbReference type="EMBL" id="CAAE01014608">
    <property type="protein sequence ID" value="CAG00704.1"/>
    <property type="molecule type" value="Genomic_DNA"/>
</dbReference>
<name>Q4SF78_TETNG</name>
<comment type="caution">
    <text evidence="1">The sequence shown here is derived from an EMBL/GenBank/DDBJ whole genome shotgun (WGS) entry which is preliminary data.</text>
</comment>
<reference evidence="1" key="2">
    <citation type="submission" date="2004-02" db="EMBL/GenBank/DDBJ databases">
        <authorList>
            <consortium name="Genoscope"/>
            <consortium name="Whitehead Institute Centre for Genome Research"/>
        </authorList>
    </citation>
    <scope>NUCLEOTIDE SEQUENCE</scope>
</reference>